<proteinExistence type="predicted"/>
<protein>
    <submittedName>
        <fullName evidence="1">Uncharacterized protein</fullName>
    </submittedName>
</protein>
<evidence type="ECO:0000313" key="2">
    <source>
        <dbReference type="Proteomes" id="UP000078540"/>
    </source>
</evidence>
<sequence>MTARSVRNFRNLKKAANAANRGDYRYQCASRAKRAVQISEEVADCRVIIGSIRCLKFNKIHQVTRGTSALSAPVC</sequence>
<dbReference type="Proteomes" id="UP000078540">
    <property type="component" value="Unassembled WGS sequence"/>
</dbReference>
<organism evidence="1 2">
    <name type="scientific">Atta colombica</name>
    <dbReference type="NCBI Taxonomy" id="520822"/>
    <lineage>
        <taxon>Eukaryota</taxon>
        <taxon>Metazoa</taxon>
        <taxon>Ecdysozoa</taxon>
        <taxon>Arthropoda</taxon>
        <taxon>Hexapoda</taxon>
        <taxon>Insecta</taxon>
        <taxon>Pterygota</taxon>
        <taxon>Neoptera</taxon>
        <taxon>Endopterygota</taxon>
        <taxon>Hymenoptera</taxon>
        <taxon>Apocrita</taxon>
        <taxon>Aculeata</taxon>
        <taxon>Formicoidea</taxon>
        <taxon>Formicidae</taxon>
        <taxon>Myrmicinae</taxon>
        <taxon>Atta</taxon>
    </lineage>
</organism>
<accession>A0A151I3E8</accession>
<dbReference type="AlphaFoldDB" id="A0A151I3E8"/>
<evidence type="ECO:0000313" key="1">
    <source>
        <dbReference type="EMBL" id="KYM83272.1"/>
    </source>
</evidence>
<dbReference type="EMBL" id="KQ976499">
    <property type="protein sequence ID" value="KYM83272.1"/>
    <property type="molecule type" value="Genomic_DNA"/>
</dbReference>
<reference evidence="1 2" key="1">
    <citation type="submission" date="2015-09" db="EMBL/GenBank/DDBJ databases">
        <title>Atta colombica WGS genome.</title>
        <authorList>
            <person name="Nygaard S."/>
            <person name="Hu H."/>
            <person name="Boomsma J."/>
            <person name="Zhang G."/>
        </authorList>
    </citation>
    <scope>NUCLEOTIDE SEQUENCE [LARGE SCALE GENOMIC DNA]</scope>
    <source>
        <strain evidence="1">Treedump-2</strain>
        <tissue evidence="1">Whole body</tissue>
    </source>
</reference>
<gene>
    <name evidence="1" type="ORF">ALC53_06248</name>
</gene>
<keyword evidence="2" id="KW-1185">Reference proteome</keyword>
<name>A0A151I3E8_9HYME</name>